<evidence type="ECO:0000313" key="4">
    <source>
        <dbReference type="Proteomes" id="UP000823914"/>
    </source>
</evidence>
<proteinExistence type="inferred from homology"/>
<dbReference type="SUPFAM" id="SSF110395">
    <property type="entry name" value="CutC-like"/>
    <property type="match status" value="1"/>
</dbReference>
<dbReference type="Gene3D" id="3.20.20.380">
    <property type="entry name" value="Copper homeostasis (CutC) domain"/>
    <property type="match status" value="1"/>
</dbReference>
<reference evidence="3" key="2">
    <citation type="submission" date="2021-04" db="EMBL/GenBank/DDBJ databases">
        <authorList>
            <person name="Gilroy R."/>
        </authorList>
    </citation>
    <scope>NUCLEOTIDE SEQUENCE</scope>
    <source>
        <strain evidence="3">Gambia15-2214</strain>
    </source>
</reference>
<accession>A0A9E2P0R8</accession>
<dbReference type="Pfam" id="PF03932">
    <property type="entry name" value="CutC"/>
    <property type="match status" value="1"/>
</dbReference>
<name>A0A9E2P0R8_9SPIR</name>
<dbReference type="EMBL" id="JAHLFV010000164">
    <property type="protein sequence ID" value="MBU3850278.1"/>
    <property type="molecule type" value="Genomic_DNA"/>
</dbReference>
<protein>
    <recommendedName>
        <fullName evidence="2">PF03932 family protein CutC</fullName>
    </recommendedName>
</protein>
<evidence type="ECO:0000313" key="3">
    <source>
        <dbReference type="EMBL" id="MBU3850278.1"/>
    </source>
</evidence>
<dbReference type="AlphaFoldDB" id="A0A9E2P0R8"/>
<evidence type="ECO:0000256" key="2">
    <source>
        <dbReference type="HAMAP-Rule" id="MF_00795"/>
    </source>
</evidence>
<dbReference type="Proteomes" id="UP000823914">
    <property type="component" value="Unassembled WGS sequence"/>
</dbReference>
<evidence type="ECO:0000256" key="1">
    <source>
        <dbReference type="ARBA" id="ARBA00007768"/>
    </source>
</evidence>
<dbReference type="PANTHER" id="PTHR12598">
    <property type="entry name" value="COPPER HOMEOSTASIS PROTEIN CUTC"/>
    <property type="match status" value="1"/>
</dbReference>
<comment type="subcellular location">
    <subcellularLocation>
        <location evidence="2">Cytoplasm</location>
    </subcellularLocation>
</comment>
<dbReference type="InterPro" id="IPR036822">
    <property type="entry name" value="CutC-like_dom_sf"/>
</dbReference>
<reference evidence="3" key="1">
    <citation type="journal article" date="2021" name="PeerJ">
        <title>Extensive microbial diversity within the chicken gut microbiome revealed by metagenomics and culture.</title>
        <authorList>
            <person name="Gilroy R."/>
            <person name="Ravi A."/>
            <person name="Getino M."/>
            <person name="Pursley I."/>
            <person name="Horton D.L."/>
            <person name="Alikhan N.F."/>
            <person name="Baker D."/>
            <person name="Gharbi K."/>
            <person name="Hall N."/>
            <person name="Watson M."/>
            <person name="Adriaenssens E.M."/>
            <person name="Foster-Nyarko E."/>
            <person name="Jarju S."/>
            <person name="Secka A."/>
            <person name="Antonio M."/>
            <person name="Oren A."/>
            <person name="Chaudhuri R.R."/>
            <person name="La Ragione R."/>
            <person name="Hildebrand F."/>
            <person name="Pallen M.J."/>
        </authorList>
    </citation>
    <scope>NUCLEOTIDE SEQUENCE</scope>
    <source>
        <strain evidence="3">Gambia15-2214</strain>
    </source>
</reference>
<dbReference type="InterPro" id="IPR005627">
    <property type="entry name" value="CutC-like"/>
</dbReference>
<comment type="similarity">
    <text evidence="1 2">Belongs to the CutC family.</text>
</comment>
<dbReference type="PANTHER" id="PTHR12598:SF0">
    <property type="entry name" value="COPPER HOMEOSTASIS PROTEIN CUTC HOMOLOG"/>
    <property type="match status" value="1"/>
</dbReference>
<dbReference type="HAMAP" id="MF_00795">
    <property type="entry name" value="CutC"/>
    <property type="match status" value="1"/>
</dbReference>
<dbReference type="GO" id="GO:0005507">
    <property type="term" value="F:copper ion binding"/>
    <property type="evidence" value="ECO:0007669"/>
    <property type="project" value="TreeGrafter"/>
</dbReference>
<gene>
    <name evidence="2" type="primary">cutC</name>
    <name evidence="3" type="ORF">IAA16_06905</name>
</gene>
<comment type="caution">
    <text evidence="3">The sequence shown here is derived from an EMBL/GenBank/DDBJ whole genome shotgun (WGS) entry which is preliminary data.</text>
</comment>
<sequence>MDKIVEICCGSYEDALMAYQGGAKRIELNSALFLGGLTPTISSLLLIKKHTDLEVVAMARPRGGGFCYSTADFESMVLDAELLLQQGADGIAFGCLEKSCRIDKVQTKEMLSVIKQNKGYGVFHRAFDCVDDPYGAMEELIELGIKRVLTSGLRAKAIDGVDLIADLQKKFGAHIELLAGSGVNVGNARLIMEKTGIYQVHSSCKSWITDETTIGKYVSYSYAGSPHEKDYETVSAELVKNLLESVR</sequence>
<organism evidence="3 4">
    <name type="scientific">Candidatus Treponema excrementipullorum</name>
    <dbReference type="NCBI Taxonomy" id="2838768"/>
    <lineage>
        <taxon>Bacteria</taxon>
        <taxon>Pseudomonadati</taxon>
        <taxon>Spirochaetota</taxon>
        <taxon>Spirochaetia</taxon>
        <taxon>Spirochaetales</taxon>
        <taxon>Treponemataceae</taxon>
        <taxon>Treponema</taxon>
    </lineage>
</organism>
<dbReference type="GO" id="GO:0005737">
    <property type="term" value="C:cytoplasm"/>
    <property type="evidence" value="ECO:0007669"/>
    <property type="project" value="UniProtKB-SubCell"/>
</dbReference>
<comment type="caution">
    <text evidence="2">Once thought to be involved in copper homeostasis, experiments in E.coli have shown this is not the case.</text>
</comment>
<keyword evidence="2" id="KW-0963">Cytoplasm</keyword>